<organism evidence="1">
    <name type="scientific">Enterocloster phage PMBT24</name>
    <dbReference type="NCBI Taxonomy" id="3025413"/>
    <lineage>
        <taxon>Viruses</taxon>
        <taxon>Duplodnaviria</taxon>
        <taxon>Heunggongvirae</taxon>
        <taxon>Uroviricota</taxon>
        <taxon>Caudoviricetes</taxon>
    </lineage>
</organism>
<evidence type="ECO:0000313" key="1">
    <source>
        <dbReference type="EMBL" id="WDQ45530.1"/>
    </source>
</evidence>
<sequence length="170" mass="19573">MPIAKNAAEFYGIFNEPVHNAVEYVMSKILTNYKHLINQIVYGRSPEEYERTYEFLESWEAKSKKTRQGAVGEMSQDVSFMSYNPEAFQHGSLYTSYGDVRDELAGIIYQGLGGNLFGDGWWTNPRDPWTPLIQQLNEGKKLREWFIEGMEKQGIQCRSVGVGHNISSFW</sequence>
<dbReference type="EMBL" id="OQ326496">
    <property type="protein sequence ID" value="WDQ45530.1"/>
    <property type="molecule type" value="Genomic_DNA"/>
</dbReference>
<proteinExistence type="predicted"/>
<reference evidence="1" key="2">
    <citation type="journal article" date="2024" name="Heliyon">
        <title>Complete genome sequence of the novel virulent phage PMBT24 infecting Enterocloster bolteae from the human gut.</title>
        <authorList>
            <person name="Sprotte S."/>
            <person name="Brinks E."/>
            <person name="Neve H."/>
            <person name="Franz C.M.A.P."/>
        </authorList>
    </citation>
    <scope>NUCLEOTIDE SEQUENCE</scope>
</reference>
<accession>A0AAT9TRH3</accession>
<reference evidence="1" key="1">
    <citation type="submission" date="2023-01" db="EMBL/GenBank/DDBJ databases">
        <authorList>
            <person name="Sprotte S."/>
            <person name="Brinks E."/>
        </authorList>
    </citation>
    <scope>NUCLEOTIDE SEQUENCE</scope>
</reference>
<name>A0AAT9TRH3_9CAUD</name>
<protein>
    <submittedName>
        <fullName evidence="1">Uncharacterized protein</fullName>
    </submittedName>
</protein>